<dbReference type="Gene3D" id="2.60.120.10">
    <property type="entry name" value="Jelly Rolls"/>
    <property type="match status" value="1"/>
</dbReference>
<dbReference type="PROSITE" id="PS50042">
    <property type="entry name" value="CNMP_BINDING_3"/>
    <property type="match status" value="1"/>
</dbReference>
<dbReference type="InterPro" id="IPR018490">
    <property type="entry name" value="cNMP-bd_dom_sf"/>
</dbReference>
<feature type="domain" description="Cyclic nucleotide-binding" evidence="2">
    <location>
        <begin position="95"/>
        <end position="198"/>
    </location>
</feature>
<reference evidence="3" key="1">
    <citation type="submission" date="2021-03" db="EMBL/GenBank/DDBJ databases">
        <title>Streptomyces poriferae sp. nov., a novel marine sponge-derived Actinobacteria species with anti-MRSA activity.</title>
        <authorList>
            <person name="Sandoval-Powers M."/>
            <person name="Kralova S."/>
            <person name="Nguyen G.-S."/>
            <person name="Fawwal D."/>
            <person name="Degnes K."/>
            <person name="Klinkenberg G."/>
            <person name="Sletta H."/>
            <person name="Wentzel A."/>
            <person name="Liles M.R."/>
        </authorList>
    </citation>
    <scope>NUCLEOTIDE SEQUENCE</scope>
    <source>
        <strain evidence="3">DSM 41794</strain>
    </source>
</reference>
<dbReference type="InterPro" id="IPR045641">
    <property type="entry name" value="SrpI-like"/>
</dbReference>
<evidence type="ECO:0000313" key="3">
    <source>
        <dbReference type="EMBL" id="MBO0513859.1"/>
    </source>
</evidence>
<dbReference type="RefSeq" id="WP_206963276.1">
    <property type="nucleotide sequence ID" value="NZ_BAAAJJ010000001.1"/>
</dbReference>
<dbReference type="SUPFAM" id="SSF51206">
    <property type="entry name" value="cAMP-binding domain-like"/>
    <property type="match status" value="1"/>
</dbReference>
<comment type="caution">
    <text evidence="3">The sequence shown here is derived from an EMBL/GenBank/DDBJ whole genome shotgun (WGS) entry which is preliminary data.</text>
</comment>
<gene>
    <name evidence="3" type="ORF">J0695_18950</name>
</gene>
<dbReference type="InterPro" id="IPR050397">
    <property type="entry name" value="Env_Response_Regulators"/>
</dbReference>
<dbReference type="Pfam" id="PF00027">
    <property type="entry name" value="cNMP_binding"/>
    <property type="match status" value="1"/>
</dbReference>
<name>A0A939JJP7_9ACTN</name>
<dbReference type="NCBIfam" id="NF041163">
    <property type="entry name" value="encap_f2b"/>
    <property type="match status" value="1"/>
</dbReference>
<dbReference type="EMBL" id="JAFLRJ010000169">
    <property type="protein sequence ID" value="MBO0513859.1"/>
    <property type="molecule type" value="Genomic_DNA"/>
</dbReference>
<dbReference type="PANTHER" id="PTHR24567">
    <property type="entry name" value="CRP FAMILY TRANSCRIPTIONAL REGULATORY PROTEIN"/>
    <property type="match status" value="1"/>
</dbReference>
<dbReference type="CDD" id="cd00038">
    <property type="entry name" value="CAP_ED"/>
    <property type="match status" value="1"/>
</dbReference>
<proteinExistence type="predicted"/>
<evidence type="ECO:0000256" key="1">
    <source>
        <dbReference type="SAM" id="MobiDB-lite"/>
    </source>
</evidence>
<dbReference type="Proteomes" id="UP000664167">
    <property type="component" value="Unassembled WGS sequence"/>
</dbReference>
<dbReference type="GO" id="GO:0005829">
    <property type="term" value="C:cytosol"/>
    <property type="evidence" value="ECO:0007669"/>
    <property type="project" value="TreeGrafter"/>
</dbReference>
<organism evidence="3 4">
    <name type="scientific">Streptomyces beijiangensis</name>
    <dbReference type="NCBI Taxonomy" id="163361"/>
    <lineage>
        <taxon>Bacteria</taxon>
        <taxon>Bacillati</taxon>
        <taxon>Actinomycetota</taxon>
        <taxon>Actinomycetes</taxon>
        <taxon>Kitasatosporales</taxon>
        <taxon>Streptomycetaceae</taxon>
        <taxon>Streptomyces</taxon>
    </lineage>
</organism>
<evidence type="ECO:0000259" key="2">
    <source>
        <dbReference type="PROSITE" id="PS50042"/>
    </source>
</evidence>
<dbReference type="InterPro" id="IPR049817">
    <property type="entry name" value="Encap_f2b"/>
</dbReference>
<keyword evidence="4" id="KW-1185">Reference proteome</keyword>
<protein>
    <submittedName>
        <fullName evidence="3">Cyclic nucleotide-binding domain-containing protein</fullName>
    </submittedName>
</protein>
<evidence type="ECO:0000313" key="4">
    <source>
        <dbReference type="Proteomes" id="UP000664167"/>
    </source>
</evidence>
<dbReference type="AlphaFoldDB" id="A0A939JJP7"/>
<dbReference type="InterPro" id="IPR014710">
    <property type="entry name" value="RmlC-like_jellyroll"/>
</dbReference>
<dbReference type="InterPro" id="IPR000595">
    <property type="entry name" value="cNMP-bd_dom"/>
</dbReference>
<feature type="region of interest" description="Disordered" evidence="1">
    <location>
        <begin position="1"/>
        <end position="33"/>
    </location>
</feature>
<dbReference type="SMART" id="SM00100">
    <property type="entry name" value="cNMP"/>
    <property type="match status" value="1"/>
</dbReference>
<dbReference type="Pfam" id="PF19307">
    <property type="entry name" value="SrpI-like"/>
    <property type="match status" value="1"/>
</dbReference>
<accession>A0A939JJP7</accession>
<sequence length="468" mass="51220">MSVGEEIREQQAPPQQSLGTAAARNLATTTKSAPQMQEITSRWLLRMLPWVQVQGGTYRVNRRLSYSVGDGRVTFVQTGDRVAVIPAELGELPALREYGDEAALGELAQRCTQREFAAGEVLAAAGSANDRVFLLAHGRVEKIGAGQYGGETVLGMLADGAYLGDQALLDADSAWEYTARAATACTVLELTRADVLNLAERAGSLREHLAGLLSIPEQRTNKYGEAAIDLSAGHVGEAVVPHTFVDYDAAPREYELSVAQTVLKVHSRIADLYNQPMNQTEQQLRLTVEALRERQEHELINNREFGLLKNADYSQRIQPHDGVPGPDDMDELLSRRRGSKMILAHPRAIAAFGRECNKRGLYPDSIEVAGHHVPAWRGVPIFPCNKIPISDSRTTSIICMRTGEAEQGVIGLQQAGIPDEIEPSLSVRFMGIDEQAIISYLVTAYYSAAILVPDALGVLENVEVSRWR</sequence>
<dbReference type="PANTHER" id="PTHR24567:SF74">
    <property type="entry name" value="HTH-TYPE TRANSCRIPTIONAL REGULATOR ARCR"/>
    <property type="match status" value="1"/>
</dbReference>
<dbReference type="GO" id="GO:0003700">
    <property type="term" value="F:DNA-binding transcription factor activity"/>
    <property type="evidence" value="ECO:0007669"/>
    <property type="project" value="TreeGrafter"/>
</dbReference>